<comment type="similarity">
    <text evidence="2">Belongs to the isocitrate lyase/PEP mutase superfamily.</text>
</comment>
<dbReference type="CDD" id="cd00377">
    <property type="entry name" value="ICL_PEPM"/>
    <property type="match status" value="1"/>
</dbReference>
<keyword evidence="4" id="KW-1185">Reference proteome</keyword>
<dbReference type="PANTHER" id="PTHR42905:SF2">
    <property type="entry name" value="PHOSPHOENOLPYRUVATE CARBOXYLASE FAMILY PROTEIN"/>
    <property type="match status" value="1"/>
</dbReference>
<evidence type="ECO:0000313" key="4">
    <source>
        <dbReference type="Proteomes" id="UP001276659"/>
    </source>
</evidence>
<dbReference type="Proteomes" id="UP001276659">
    <property type="component" value="Unassembled WGS sequence"/>
</dbReference>
<dbReference type="PANTHER" id="PTHR42905">
    <property type="entry name" value="PHOSPHOENOLPYRUVATE CARBOXYLASE"/>
    <property type="match status" value="1"/>
</dbReference>
<dbReference type="Gene3D" id="3.20.20.60">
    <property type="entry name" value="Phosphoenolpyruvate-binding domains"/>
    <property type="match status" value="1"/>
</dbReference>
<comment type="caution">
    <text evidence="3">The sequence shown here is derived from an EMBL/GenBank/DDBJ whole genome shotgun (WGS) entry which is preliminary data.</text>
</comment>
<dbReference type="InterPro" id="IPR018523">
    <property type="entry name" value="Isocitrate_lyase_ph_CS"/>
</dbReference>
<evidence type="ECO:0000256" key="2">
    <source>
        <dbReference type="ARBA" id="ARBA00061405"/>
    </source>
</evidence>
<proteinExistence type="inferred from homology"/>
<evidence type="ECO:0000256" key="1">
    <source>
        <dbReference type="ARBA" id="ARBA00001050"/>
    </source>
</evidence>
<organism evidence="3 4">
    <name type="scientific">Lepraria neglecta</name>
    <dbReference type="NCBI Taxonomy" id="209136"/>
    <lineage>
        <taxon>Eukaryota</taxon>
        <taxon>Fungi</taxon>
        <taxon>Dikarya</taxon>
        <taxon>Ascomycota</taxon>
        <taxon>Pezizomycotina</taxon>
        <taxon>Lecanoromycetes</taxon>
        <taxon>OSLEUM clade</taxon>
        <taxon>Lecanoromycetidae</taxon>
        <taxon>Lecanorales</taxon>
        <taxon>Lecanorineae</taxon>
        <taxon>Stereocaulaceae</taxon>
        <taxon>Lepraria</taxon>
    </lineage>
</organism>
<dbReference type="AlphaFoldDB" id="A0AAE0DK25"/>
<dbReference type="SUPFAM" id="SSF51621">
    <property type="entry name" value="Phosphoenolpyruvate/pyruvate domain"/>
    <property type="match status" value="1"/>
</dbReference>
<dbReference type="GO" id="GO:0046421">
    <property type="term" value="F:methylisocitrate lyase activity"/>
    <property type="evidence" value="ECO:0007669"/>
    <property type="project" value="UniProtKB-EC"/>
</dbReference>
<sequence length="318" mass="34325">MADDLLPFGSHQAGARGEMVAASTKLRRLLEKPGHLIVCPGVYDGFSARIALEVGFDALYMTGAGTTASRLGHADLGIAQLADMRAHAEMIANLDKSVPLVADMDTGFGAPIMVARSVEEYCRAGVAGFHIEDQVLNKRCGHLEGKEVVNIDTYLARIRAAREAINRHGSDIVLIGRTDALQQHGYDEAVKRLRAARDAGADMGQLEGITSREMGWQAVKDLAPFPLLLNMVEHGASPIISAREAKAMGFRIMIFSFASLAPAYKAIKSTLEKVKKEGITGTTKDLTPKRLFDVCGMQESIEIDTLAGGSSFKERARL</sequence>
<gene>
    <name evidence="3" type="ORF">OEA41_005953</name>
</gene>
<evidence type="ECO:0000313" key="3">
    <source>
        <dbReference type="EMBL" id="KAK3172629.1"/>
    </source>
</evidence>
<evidence type="ECO:0008006" key="5">
    <source>
        <dbReference type="Google" id="ProtNLM"/>
    </source>
</evidence>
<dbReference type="InterPro" id="IPR039556">
    <property type="entry name" value="ICL/PEPM"/>
</dbReference>
<dbReference type="FunFam" id="3.20.20.60:FF:000009">
    <property type="entry name" value="2-methylisocitrate lyase"/>
    <property type="match status" value="1"/>
</dbReference>
<reference evidence="3" key="1">
    <citation type="submission" date="2022-11" db="EMBL/GenBank/DDBJ databases">
        <title>Chromosomal genome sequence assembly and mating type (MAT) locus characterization of the leprose asexual lichenized fungus Lepraria neglecta (Nyl.) Erichsen.</title>
        <authorList>
            <person name="Allen J.L."/>
            <person name="Pfeffer B."/>
        </authorList>
    </citation>
    <scope>NUCLEOTIDE SEQUENCE</scope>
    <source>
        <strain evidence="3">Allen 5258</strain>
    </source>
</reference>
<dbReference type="InterPro" id="IPR015813">
    <property type="entry name" value="Pyrv/PenolPyrv_kinase-like_dom"/>
</dbReference>
<comment type="catalytic activity">
    <reaction evidence="1">
        <text>(2S,3R)-3-hydroxybutane-1,2,3-tricarboxylate = pyruvate + succinate</text>
        <dbReference type="Rhea" id="RHEA:16809"/>
        <dbReference type="ChEBI" id="CHEBI:15361"/>
        <dbReference type="ChEBI" id="CHEBI:30031"/>
        <dbReference type="ChEBI" id="CHEBI:57429"/>
        <dbReference type="EC" id="4.1.3.30"/>
    </reaction>
</comment>
<dbReference type="PROSITE" id="PS00161">
    <property type="entry name" value="ISOCITRATE_LYASE"/>
    <property type="match status" value="1"/>
</dbReference>
<dbReference type="Pfam" id="PF13714">
    <property type="entry name" value="PEP_mutase"/>
    <property type="match status" value="1"/>
</dbReference>
<protein>
    <recommendedName>
        <fullName evidence="5">Carboxyphosphonoenolpyruvate phosphonomutase</fullName>
    </recommendedName>
</protein>
<accession>A0AAE0DK25</accession>
<name>A0AAE0DK25_9LECA</name>
<dbReference type="InterPro" id="IPR040442">
    <property type="entry name" value="Pyrv_kinase-like_dom_sf"/>
</dbReference>
<dbReference type="EMBL" id="JASNWA010000007">
    <property type="protein sequence ID" value="KAK3172629.1"/>
    <property type="molecule type" value="Genomic_DNA"/>
</dbReference>